<sequence length="552" mass="61037">MRVLVTGVVGGVLRPRVRIAVGIGFLLRVAGITLGQGLIAGVLHGEAQLLHHGVNDGPLGVLVARNVGVGVVVHGLEVRGQLLLLSNEAVVARLHFVEALLVAHQVRCVMAFDHLPQGGRSPAQLHVHRLDVVQPFLVVVSLHVPEDAEEEREHVSVHDPNTRDRVVKVGQVGVALQHLVVEETVHDVLQLFTTQPDSVAQVLVVEHHVGNAATAVHAVQLHDFVQLLRLLLSRPGHKSGEVAVRKVLEELLLGHLFLEESEGQRETNQKLNKQLGHHVELQVAHNNAIQLRHDVHEVVALQRLQRHGLLAQPVGPLAVQPELEFLVTLVLDGVDEGASRTLEHDVQEVAGVYDQEGTNHSHHQWSHRDRAEKRHGEQTCRPRNHAVAFEPSEDEVVALVEGLVDELDDEEDDGDGESHPYARAAGVLRGHNDDAADDQHETLAREHDGLPEPVVLLVTVVQETVLHAHVGRVQVLAVHQQHNVREKRNAETPEYQTPKTQQQVRHVTLARVKRTLDAHCRTEYVFARNRLTQVDARAVQQTQHLTRSVAVH</sequence>
<organism evidence="2 3">
    <name type="scientific">Babesia caballi</name>
    <dbReference type="NCBI Taxonomy" id="5871"/>
    <lineage>
        <taxon>Eukaryota</taxon>
        <taxon>Sar</taxon>
        <taxon>Alveolata</taxon>
        <taxon>Apicomplexa</taxon>
        <taxon>Aconoidasida</taxon>
        <taxon>Piroplasmida</taxon>
        <taxon>Babesiidae</taxon>
        <taxon>Babesia</taxon>
    </lineage>
</organism>
<dbReference type="GeneID" id="94195352"/>
<dbReference type="Proteomes" id="UP001497744">
    <property type="component" value="Unassembled WGS sequence"/>
</dbReference>
<evidence type="ECO:0000313" key="2">
    <source>
        <dbReference type="EMBL" id="GIX63871.1"/>
    </source>
</evidence>
<keyword evidence="3" id="KW-1185">Reference proteome</keyword>
<dbReference type="AlphaFoldDB" id="A0AAV4LUP2"/>
<evidence type="ECO:0000313" key="3">
    <source>
        <dbReference type="Proteomes" id="UP001497744"/>
    </source>
</evidence>
<feature type="compositionally biased region" description="Basic and acidic residues" evidence="1">
    <location>
        <begin position="366"/>
        <end position="378"/>
    </location>
</feature>
<name>A0AAV4LUP2_BABCB</name>
<comment type="caution">
    <text evidence="2">The sequence shown here is derived from an EMBL/GenBank/DDBJ whole genome shotgun (WGS) entry which is preliminary data.</text>
</comment>
<reference evidence="2 3" key="1">
    <citation type="submission" date="2021-06" db="EMBL/GenBank/DDBJ databases">
        <title>Genome sequence of Babesia caballi.</title>
        <authorList>
            <person name="Yamagishi J."/>
            <person name="Kidaka T."/>
            <person name="Ochi A."/>
        </authorList>
    </citation>
    <scope>NUCLEOTIDE SEQUENCE [LARGE SCALE GENOMIC DNA]</scope>
    <source>
        <strain evidence="2">USDA-D6B2</strain>
    </source>
</reference>
<feature type="region of interest" description="Disordered" evidence="1">
    <location>
        <begin position="355"/>
        <end position="378"/>
    </location>
</feature>
<accession>A0AAV4LUP2</accession>
<evidence type="ECO:0000256" key="1">
    <source>
        <dbReference type="SAM" id="MobiDB-lite"/>
    </source>
</evidence>
<proteinExistence type="predicted"/>
<protein>
    <submittedName>
        <fullName evidence="2">3-dehydroquinate synthase</fullName>
    </submittedName>
</protein>
<dbReference type="RefSeq" id="XP_067715940.1">
    <property type="nucleotide sequence ID" value="XM_067859839.1"/>
</dbReference>
<dbReference type="EMBL" id="BPLF01000002">
    <property type="protein sequence ID" value="GIX63871.1"/>
    <property type="molecule type" value="Genomic_DNA"/>
</dbReference>
<gene>
    <name evidence="2" type="ORF">BcabD6B2_33060</name>
</gene>